<dbReference type="GO" id="GO:0008270">
    <property type="term" value="F:zinc ion binding"/>
    <property type="evidence" value="ECO:0007669"/>
    <property type="project" value="UniProtKB-KW"/>
</dbReference>
<gene>
    <name evidence="4" type="ORF">QYE76_069339</name>
</gene>
<feature type="domain" description="CCHC-type" evidence="3">
    <location>
        <begin position="115"/>
        <end position="130"/>
    </location>
</feature>
<dbReference type="SUPFAM" id="SSF57756">
    <property type="entry name" value="Retrovirus zinc finger-like domains"/>
    <property type="match status" value="1"/>
</dbReference>
<dbReference type="EMBL" id="JAUUTY010000004">
    <property type="protein sequence ID" value="KAK1651534.1"/>
    <property type="molecule type" value="Genomic_DNA"/>
</dbReference>
<proteinExistence type="predicted"/>
<dbReference type="Gene3D" id="4.10.60.10">
    <property type="entry name" value="Zinc finger, CCHC-type"/>
    <property type="match status" value="1"/>
</dbReference>
<dbReference type="InterPro" id="IPR001878">
    <property type="entry name" value="Znf_CCHC"/>
</dbReference>
<evidence type="ECO:0000313" key="4">
    <source>
        <dbReference type="EMBL" id="KAK1651534.1"/>
    </source>
</evidence>
<evidence type="ECO:0000313" key="5">
    <source>
        <dbReference type="Proteomes" id="UP001231189"/>
    </source>
</evidence>
<sequence length="156" mass="17168">MPSSPESAASGPRRSDERLEASCMGLSGESSESGSPGVDSEVARNANLVEHQVVEQHPWERPKPSHKTRWRGRVESRNNAASVPNRQVAPEMEGLCFKCFRPGHNKKDCPNEALCFRCGNDGHEAKECKRPRSPPSEDELRRAALASLARQAPRGI</sequence>
<feature type="domain" description="CCHC-type" evidence="3">
    <location>
        <begin position="96"/>
        <end position="111"/>
    </location>
</feature>
<dbReference type="AlphaFoldDB" id="A0AAD8SH23"/>
<dbReference type="Proteomes" id="UP001231189">
    <property type="component" value="Unassembled WGS sequence"/>
</dbReference>
<keyword evidence="5" id="KW-1185">Reference proteome</keyword>
<keyword evidence="1" id="KW-0862">Zinc</keyword>
<feature type="region of interest" description="Disordered" evidence="2">
    <location>
        <begin position="1"/>
        <end position="86"/>
    </location>
</feature>
<feature type="compositionally biased region" description="Low complexity" evidence="2">
    <location>
        <begin position="22"/>
        <end position="40"/>
    </location>
</feature>
<evidence type="ECO:0000256" key="1">
    <source>
        <dbReference type="PROSITE-ProRule" id="PRU00047"/>
    </source>
</evidence>
<dbReference type="InterPro" id="IPR036875">
    <property type="entry name" value="Znf_CCHC_sf"/>
</dbReference>
<organism evidence="4 5">
    <name type="scientific">Lolium multiflorum</name>
    <name type="common">Italian ryegrass</name>
    <name type="synonym">Lolium perenne subsp. multiflorum</name>
    <dbReference type="NCBI Taxonomy" id="4521"/>
    <lineage>
        <taxon>Eukaryota</taxon>
        <taxon>Viridiplantae</taxon>
        <taxon>Streptophyta</taxon>
        <taxon>Embryophyta</taxon>
        <taxon>Tracheophyta</taxon>
        <taxon>Spermatophyta</taxon>
        <taxon>Magnoliopsida</taxon>
        <taxon>Liliopsida</taxon>
        <taxon>Poales</taxon>
        <taxon>Poaceae</taxon>
        <taxon>BOP clade</taxon>
        <taxon>Pooideae</taxon>
        <taxon>Poodae</taxon>
        <taxon>Poeae</taxon>
        <taxon>Poeae Chloroplast Group 2 (Poeae type)</taxon>
        <taxon>Loliodinae</taxon>
        <taxon>Loliinae</taxon>
        <taxon>Lolium</taxon>
    </lineage>
</organism>
<evidence type="ECO:0000256" key="2">
    <source>
        <dbReference type="SAM" id="MobiDB-lite"/>
    </source>
</evidence>
<dbReference type="SMART" id="SM00343">
    <property type="entry name" value="ZnF_C2HC"/>
    <property type="match status" value="2"/>
</dbReference>
<protein>
    <recommendedName>
        <fullName evidence="3">CCHC-type domain-containing protein</fullName>
    </recommendedName>
</protein>
<comment type="caution">
    <text evidence="4">The sequence shown here is derived from an EMBL/GenBank/DDBJ whole genome shotgun (WGS) entry which is preliminary data.</text>
</comment>
<name>A0AAD8SH23_LOLMU</name>
<dbReference type="PROSITE" id="PS50158">
    <property type="entry name" value="ZF_CCHC"/>
    <property type="match status" value="2"/>
</dbReference>
<keyword evidence="1" id="KW-0479">Metal-binding</keyword>
<reference evidence="4" key="1">
    <citation type="submission" date="2023-07" db="EMBL/GenBank/DDBJ databases">
        <title>A chromosome-level genome assembly of Lolium multiflorum.</title>
        <authorList>
            <person name="Chen Y."/>
            <person name="Copetti D."/>
            <person name="Kolliker R."/>
            <person name="Studer B."/>
        </authorList>
    </citation>
    <scope>NUCLEOTIDE SEQUENCE</scope>
    <source>
        <strain evidence="4">02402/16</strain>
        <tissue evidence="4">Leaf</tissue>
    </source>
</reference>
<feature type="compositionally biased region" description="Basic and acidic residues" evidence="2">
    <location>
        <begin position="52"/>
        <end position="63"/>
    </location>
</feature>
<keyword evidence="1" id="KW-0863">Zinc-finger</keyword>
<dbReference type="Pfam" id="PF00098">
    <property type="entry name" value="zf-CCHC"/>
    <property type="match status" value="1"/>
</dbReference>
<accession>A0AAD8SH23</accession>
<evidence type="ECO:0000259" key="3">
    <source>
        <dbReference type="PROSITE" id="PS50158"/>
    </source>
</evidence>
<dbReference type="GO" id="GO:0003676">
    <property type="term" value="F:nucleic acid binding"/>
    <property type="evidence" value="ECO:0007669"/>
    <property type="project" value="InterPro"/>
</dbReference>